<comment type="caution">
    <text evidence="4">The sequence shown here is derived from an EMBL/GenBank/DDBJ whole genome shotgun (WGS) entry which is preliminary data.</text>
</comment>
<keyword evidence="2" id="KW-1133">Transmembrane helix</keyword>
<name>A0A9D2GUC3_9BACT</name>
<dbReference type="PANTHER" id="PTHR34475">
    <property type="match status" value="1"/>
</dbReference>
<dbReference type="PANTHER" id="PTHR34475:SF1">
    <property type="entry name" value="CYTOSKELETON PROTEIN RODZ"/>
    <property type="match status" value="1"/>
</dbReference>
<dbReference type="Pfam" id="PF13413">
    <property type="entry name" value="HTH_25"/>
    <property type="match status" value="1"/>
</dbReference>
<dbReference type="Gene3D" id="1.10.260.40">
    <property type="entry name" value="lambda repressor-like DNA-binding domains"/>
    <property type="match status" value="1"/>
</dbReference>
<dbReference type="GO" id="GO:0003677">
    <property type="term" value="F:DNA binding"/>
    <property type="evidence" value="ECO:0007669"/>
    <property type="project" value="InterPro"/>
</dbReference>
<sequence>MSELGNLLKSTREEQKKTIQDVVDETRIRENFIKIIEEGRFKDLPSYLHAYGFVKKYAEFLNLDYENDVWPLFSAECPKEGAAHTQEISKEEYTPSTTETSFLENDKKNNKKSFTVLLAIIILLAVGYGGYYVYSSGITASSVSTSLNNNNSPMPATVVETEPTVTFVDDNKSDNSSYFDYYGNSIYADNNTADALIDNNTNDNITEPAYIDPLFAQNIPTPVVLSPEKVKVRFSENCWFKYSTDKGEENEVNAVKGTEIEIEFDKTFKIEIGNAVAVSMEYNGQEYSNFGRRNVVRILNYEALDGKLELVRR</sequence>
<gene>
    <name evidence="4" type="ORF">H9804_04460</name>
</gene>
<keyword evidence="2" id="KW-0472">Membrane</keyword>
<dbReference type="AlphaFoldDB" id="A0A9D2GUC3"/>
<keyword evidence="2" id="KW-0812">Transmembrane</keyword>
<dbReference type="InterPro" id="IPR010982">
    <property type="entry name" value="Lambda_DNA-bd_dom_sf"/>
</dbReference>
<organism evidence="4 5">
    <name type="scientific">Candidatus Mucispirillum faecigallinarum</name>
    <dbReference type="NCBI Taxonomy" id="2838699"/>
    <lineage>
        <taxon>Bacteria</taxon>
        <taxon>Pseudomonadati</taxon>
        <taxon>Deferribacterota</taxon>
        <taxon>Deferribacteres</taxon>
        <taxon>Deferribacterales</taxon>
        <taxon>Mucispirillaceae</taxon>
        <taxon>Mucispirillum</taxon>
    </lineage>
</organism>
<dbReference type="Proteomes" id="UP000824176">
    <property type="component" value="Unassembled WGS sequence"/>
</dbReference>
<proteinExistence type="predicted"/>
<feature type="compositionally biased region" description="Polar residues" evidence="1">
    <location>
        <begin position="94"/>
        <end position="103"/>
    </location>
</feature>
<evidence type="ECO:0000313" key="4">
    <source>
        <dbReference type="EMBL" id="HIZ89175.1"/>
    </source>
</evidence>
<evidence type="ECO:0000313" key="5">
    <source>
        <dbReference type="Proteomes" id="UP000824176"/>
    </source>
</evidence>
<reference evidence="4" key="1">
    <citation type="journal article" date="2021" name="PeerJ">
        <title>Extensive microbial diversity within the chicken gut microbiome revealed by metagenomics and culture.</title>
        <authorList>
            <person name="Gilroy R."/>
            <person name="Ravi A."/>
            <person name="Getino M."/>
            <person name="Pursley I."/>
            <person name="Horton D.L."/>
            <person name="Alikhan N.F."/>
            <person name="Baker D."/>
            <person name="Gharbi K."/>
            <person name="Hall N."/>
            <person name="Watson M."/>
            <person name="Adriaenssens E.M."/>
            <person name="Foster-Nyarko E."/>
            <person name="Jarju S."/>
            <person name="Secka A."/>
            <person name="Antonio M."/>
            <person name="Oren A."/>
            <person name="Chaudhuri R.R."/>
            <person name="La Ragione R."/>
            <person name="Hildebrand F."/>
            <person name="Pallen M.J."/>
        </authorList>
    </citation>
    <scope>NUCLEOTIDE SEQUENCE</scope>
    <source>
        <strain evidence="4">ChiW4-1371</strain>
    </source>
</reference>
<reference evidence="4" key="2">
    <citation type="submission" date="2021-04" db="EMBL/GenBank/DDBJ databases">
        <authorList>
            <person name="Gilroy R."/>
        </authorList>
    </citation>
    <scope>NUCLEOTIDE SEQUENCE</scope>
    <source>
        <strain evidence="4">ChiW4-1371</strain>
    </source>
</reference>
<evidence type="ECO:0000256" key="1">
    <source>
        <dbReference type="SAM" id="MobiDB-lite"/>
    </source>
</evidence>
<dbReference type="EMBL" id="DXAQ01000071">
    <property type="protein sequence ID" value="HIZ89175.1"/>
    <property type="molecule type" value="Genomic_DNA"/>
</dbReference>
<dbReference type="InterPro" id="IPR050400">
    <property type="entry name" value="Bact_Cytoskel_RodZ"/>
</dbReference>
<protein>
    <submittedName>
        <fullName evidence="4">DUF4115 domain-containing protein</fullName>
    </submittedName>
</protein>
<feature type="domain" description="Cytoskeleton protein RodZ-like C-terminal" evidence="3">
    <location>
        <begin position="232"/>
        <end position="296"/>
    </location>
</feature>
<evidence type="ECO:0000256" key="2">
    <source>
        <dbReference type="SAM" id="Phobius"/>
    </source>
</evidence>
<accession>A0A9D2GUC3</accession>
<dbReference type="Pfam" id="PF13464">
    <property type="entry name" value="RodZ_C"/>
    <property type="match status" value="1"/>
</dbReference>
<dbReference type="InterPro" id="IPR025194">
    <property type="entry name" value="RodZ-like_C"/>
</dbReference>
<feature type="region of interest" description="Disordered" evidence="1">
    <location>
        <begin position="85"/>
        <end position="104"/>
    </location>
</feature>
<feature type="transmembrane region" description="Helical" evidence="2">
    <location>
        <begin position="114"/>
        <end position="134"/>
    </location>
</feature>
<evidence type="ECO:0000259" key="3">
    <source>
        <dbReference type="Pfam" id="PF13464"/>
    </source>
</evidence>